<name>A0A8S5TLB1_9CAUD</name>
<accession>A0A8S5TLB1</accession>
<proteinExistence type="predicted"/>
<evidence type="ECO:0000313" key="1">
    <source>
        <dbReference type="EMBL" id="DAF63961.1"/>
    </source>
</evidence>
<dbReference type="EMBL" id="BK032847">
    <property type="protein sequence ID" value="DAF63961.1"/>
    <property type="molecule type" value="Genomic_DNA"/>
</dbReference>
<dbReference type="Pfam" id="PF17388">
    <property type="entry name" value="GP24_25"/>
    <property type="match status" value="1"/>
</dbReference>
<sequence>MATFTLEKLREAADKKYAPTVIEAGDDSFTLQNLLRMEDSRRKRVSKLLEKADALSDEKEASTDFDATVKIFREIVVEAEANGRGKELVELVNDDAVLIDVVTAWLEASQAGEV</sequence>
<dbReference type="InterPro" id="IPR020132">
    <property type="entry name" value="Gp24/Gp25"/>
</dbReference>
<protein>
    <submittedName>
        <fullName evidence="1">Tail assembly protein</fullName>
    </submittedName>
</protein>
<reference evidence="1" key="1">
    <citation type="journal article" date="2021" name="Proc. Natl. Acad. Sci. U.S.A.">
        <title>A Catalog of Tens of Thousands of Viruses from Human Metagenomes Reveals Hidden Associations with Chronic Diseases.</title>
        <authorList>
            <person name="Tisza M.J."/>
            <person name="Buck C.B."/>
        </authorList>
    </citation>
    <scope>NUCLEOTIDE SEQUENCE</scope>
    <source>
        <strain evidence="1">CtGkF2</strain>
    </source>
</reference>
<organism evidence="1">
    <name type="scientific">Siphoviridae sp. ctGkF2</name>
    <dbReference type="NCBI Taxonomy" id="2827823"/>
    <lineage>
        <taxon>Viruses</taxon>
        <taxon>Duplodnaviria</taxon>
        <taxon>Heunggongvirae</taxon>
        <taxon>Uroviricota</taxon>
        <taxon>Caudoviricetes</taxon>
    </lineage>
</organism>